<dbReference type="OrthoDB" id="3308150at2759"/>
<dbReference type="EMBL" id="CAFZ01000289">
    <property type="protein sequence ID" value="CCA74198.1"/>
    <property type="molecule type" value="Genomic_DNA"/>
</dbReference>
<sequence length="254" mass="27562">MSYKVDVQTYSQSLLFSTLCIRFPLTRPSAPSHPLSTRSWPTLVDMNIVTDQPVSLEYPLTLQEAANISIPFLSFSPGQQPAVGGGLGYFQGSNISPIALASDSMCDPMLNYSANSLTPRGARSSQAGYNVSFLSNLQASVPTPTVSTLITNSFQENPVICSYCGRRHSRPVRRRACSNKHTNQYPFPCGGACGSVECPKAFASSERRKVHIQGRLPLERWVGKGMPRATEPDVASDISPVEGPSPFDICSMPQ</sequence>
<dbReference type="HOGENOM" id="CLU_1094648_0_0_1"/>
<gene>
    <name evidence="1" type="ORF">PIIN_08151</name>
</gene>
<evidence type="ECO:0008006" key="3">
    <source>
        <dbReference type="Google" id="ProtNLM"/>
    </source>
</evidence>
<dbReference type="InParanoid" id="G4TSA4"/>
<organism evidence="1 2">
    <name type="scientific">Serendipita indica (strain DSM 11827)</name>
    <name type="common">Root endophyte fungus</name>
    <name type="synonym">Piriformospora indica</name>
    <dbReference type="NCBI Taxonomy" id="1109443"/>
    <lineage>
        <taxon>Eukaryota</taxon>
        <taxon>Fungi</taxon>
        <taxon>Dikarya</taxon>
        <taxon>Basidiomycota</taxon>
        <taxon>Agaricomycotina</taxon>
        <taxon>Agaricomycetes</taxon>
        <taxon>Sebacinales</taxon>
        <taxon>Serendipitaceae</taxon>
        <taxon>Serendipita</taxon>
    </lineage>
</organism>
<accession>G4TSA4</accession>
<keyword evidence="2" id="KW-1185">Reference proteome</keyword>
<proteinExistence type="predicted"/>
<dbReference type="AlphaFoldDB" id="G4TSA4"/>
<dbReference type="Gene3D" id="3.30.160.60">
    <property type="entry name" value="Classic Zinc Finger"/>
    <property type="match status" value="1"/>
</dbReference>
<protein>
    <recommendedName>
        <fullName evidence="3">C2H2-type domain-containing protein</fullName>
    </recommendedName>
</protein>
<dbReference type="Proteomes" id="UP000007148">
    <property type="component" value="Unassembled WGS sequence"/>
</dbReference>
<evidence type="ECO:0000313" key="1">
    <source>
        <dbReference type="EMBL" id="CCA74198.1"/>
    </source>
</evidence>
<evidence type="ECO:0000313" key="2">
    <source>
        <dbReference type="Proteomes" id="UP000007148"/>
    </source>
</evidence>
<comment type="caution">
    <text evidence="1">The sequence shown here is derived from an EMBL/GenBank/DDBJ whole genome shotgun (WGS) entry which is preliminary data.</text>
</comment>
<reference evidence="1 2" key="1">
    <citation type="journal article" date="2011" name="PLoS Pathog.">
        <title>Endophytic Life Strategies Decoded by Genome and Transcriptome Analyses of the Mutualistic Root Symbiont Piriformospora indica.</title>
        <authorList>
            <person name="Zuccaro A."/>
            <person name="Lahrmann U."/>
            <person name="Guldener U."/>
            <person name="Langen G."/>
            <person name="Pfiffi S."/>
            <person name="Biedenkopf D."/>
            <person name="Wong P."/>
            <person name="Samans B."/>
            <person name="Grimm C."/>
            <person name="Basiewicz M."/>
            <person name="Murat C."/>
            <person name="Martin F."/>
            <person name="Kogel K.H."/>
        </authorList>
    </citation>
    <scope>NUCLEOTIDE SEQUENCE [LARGE SCALE GENOMIC DNA]</scope>
    <source>
        <strain evidence="1 2">DSM 11827</strain>
    </source>
</reference>
<name>G4TSA4_SERID</name>